<reference evidence="4 5" key="1">
    <citation type="submission" date="2020-07" db="EMBL/GenBank/DDBJ databases">
        <title>Sequencing the genomes of 1000 actinobacteria strains.</title>
        <authorList>
            <person name="Klenk H.-P."/>
        </authorList>
    </citation>
    <scope>NUCLEOTIDE SEQUENCE [LARGE SCALE GENOMIC DNA]</scope>
    <source>
        <strain evidence="4 5">DSM 26474</strain>
    </source>
</reference>
<dbReference type="Pfam" id="PF13508">
    <property type="entry name" value="Acetyltransf_7"/>
    <property type="match status" value="1"/>
</dbReference>
<accession>A0A852SP09</accession>
<dbReference type="RefSeq" id="WP_179547639.1">
    <property type="nucleotide sequence ID" value="NZ_BSEW01000001.1"/>
</dbReference>
<evidence type="ECO:0000313" key="5">
    <source>
        <dbReference type="Proteomes" id="UP000549913"/>
    </source>
</evidence>
<evidence type="ECO:0000313" key="4">
    <source>
        <dbReference type="EMBL" id="NYD70530.1"/>
    </source>
</evidence>
<dbReference type="PROSITE" id="PS51186">
    <property type="entry name" value="GNAT"/>
    <property type="match status" value="1"/>
</dbReference>
<dbReference type="SUPFAM" id="SSF55729">
    <property type="entry name" value="Acyl-CoA N-acyltransferases (Nat)"/>
    <property type="match status" value="1"/>
</dbReference>
<dbReference type="EMBL" id="JACCBM010000001">
    <property type="protein sequence ID" value="NYD70530.1"/>
    <property type="molecule type" value="Genomic_DNA"/>
</dbReference>
<feature type="domain" description="N-acetyltransferase" evidence="3">
    <location>
        <begin position="10"/>
        <end position="174"/>
    </location>
</feature>
<evidence type="ECO:0000256" key="2">
    <source>
        <dbReference type="ARBA" id="ARBA00023315"/>
    </source>
</evidence>
<dbReference type="Proteomes" id="UP000549913">
    <property type="component" value="Unassembled WGS sequence"/>
</dbReference>
<dbReference type="GO" id="GO:0016747">
    <property type="term" value="F:acyltransferase activity, transferring groups other than amino-acyl groups"/>
    <property type="evidence" value="ECO:0007669"/>
    <property type="project" value="InterPro"/>
</dbReference>
<gene>
    <name evidence="4" type="ORF">BJ984_001688</name>
</gene>
<comment type="caution">
    <text evidence="4">The sequence shown here is derived from an EMBL/GenBank/DDBJ whole genome shotgun (WGS) entry which is preliminary data.</text>
</comment>
<dbReference type="InterPro" id="IPR016181">
    <property type="entry name" value="Acyl_CoA_acyltransferase"/>
</dbReference>
<keyword evidence="5" id="KW-1185">Reference proteome</keyword>
<dbReference type="InterPro" id="IPR000182">
    <property type="entry name" value="GNAT_dom"/>
</dbReference>
<keyword evidence="1 4" id="KW-0808">Transferase</keyword>
<name>A0A852SP09_9MICO</name>
<dbReference type="PANTHER" id="PTHR43877:SF2">
    <property type="entry name" value="AMINOALKYLPHOSPHONATE N-ACETYLTRANSFERASE-RELATED"/>
    <property type="match status" value="1"/>
</dbReference>
<dbReference type="AlphaFoldDB" id="A0A852SP09"/>
<dbReference type="Gene3D" id="3.40.630.30">
    <property type="match status" value="1"/>
</dbReference>
<proteinExistence type="predicted"/>
<keyword evidence="2" id="KW-0012">Acyltransferase</keyword>
<evidence type="ECO:0000259" key="3">
    <source>
        <dbReference type="PROSITE" id="PS51186"/>
    </source>
</evidence>
<organism evidence="4 5">
    <name type="scientific">Herbiconiux flava</name>
    <dbReference type="NCBI Taxonomy" id="881268"/>
    <lineage>
        <taxon>Bacteria</taxon>
        <taxon>Bacillati</taxon>
        <taxon>Actinomycetota</taxon>
        <taxon>Actinomycetes</taxon>
        <taxon>Micrococcales</taxon>
        <taxon>Microbacteriaceae</taxon>
        <taxon>Herbiconiux</taxon>
    </lineage>
</organism>
<evidence type="ECO:0000256" key="1">
    <source>
        <dbReference type="ARBA" id="ARBA00022679"/>
    </source>
</evidence>
<dbReference type="InterPro" id="IPR050832">
    <property type="entry name" value="Bact_Acetyltransf"/>
</dbReference>
<protein>
    <submittedName>
        <fullName evidence="4">GNAT superfamily N-acetyltransferase</fullName>
    </submittedName>
</protein>
<dbReference type="PANTHER" id="PTHR43877">
    <property type="entry name" value="AMINOALKYLPHOSPHONATE N-ACETYLTRANSFERASE-RELATED-RELATED"/>
    <property type="match status" value="1"/>
</dbReference>
<sequence length="183" mass="19476">MTNDSGALSIELLPPEAADDEALVGRLVAIVNAAYAVGEAGMWVAGTSRVGAEEMRGLIRASEIVVARVGERPTGCVRVHRLDETTWGFGMLAAARDAHGRGIGRALVAAAEEVARSAGAAEMQLELLVPSVGVQESKVRLAAWYARAGYRRTASKPMAEDYPELADSLAAPCDYQIWRKPLD</sequence>